<name>A0A9D4TTE5_CHLVU</name>
<evidence type="ECO:0000256" key="6">
    <source>
        <dbReference type="ARBA" id="ARBA00022737"/>
    </source>
</evidence>
<evidence type="ECO:0000256" key="10">
    <source>
        <dbReference type="ARBA" id="ARBA00023136"/>
    </source>
</evidence>
<dbReference type="Pfam" id="PF12796">
    <property type="entry name" value="Ank_2"/>
    <property type="match status" value="2"/>
</dbReference>
<evidence type="ECO:0000256" key="15">
    <source>
        <dbReference type="SAM" id="MobiDB-lite"/>
    </source>
</evidence>
<feature type="transmembrane region" description="Helical" evidence="14">
    <location>
        <begin position="258"/>
        <end position="275"/>
    </location>
</feature>
<comment type="catalytic activity">
    <reaction evidence="12 14">
        <text>L-cysteinyl-[protein] + hexadecanoyl-CoA = S-hexadecanoyl-L-cysteinyl-[protein] + CoA</text>
        <dbReference type="Rhea" id="RHEA:36683"/>
        <dbReference type="Rhea" id="RHEA-COMP:10131"/>
        <dbReference type="Rhea" id="RHEA-COMP:11032"/>
        <dbReference type="ChEBI" id="CHEBI:29950"/>
        <dbReference type="ChEBI" id="CHEBI:57287"/>
        <dbReference type="ChEBI" id="CHEBI:57379"/>
        <dbReference type="ChEBI" id="CHEBI:74151"/>
        <dbReference type="EC" id="2.3.1.225"/>
    </reaction>
</comment>
<dbReference type="SMART" id="SM00248">
    <property type="entry name" value="ANK"/>
    <property type="match status" value="4"/>
</dbReference>
<gene>
    <name evidence="17" type="ORF">D9Q98_003570</name>
</gene>
<evidence type="ECO:0000256" key="2">
    <source>
        <dbReference type="ARBA" id="ARBA00004394"/>
    </source>
</evidence>
<dbReference type="Proteomes" id="UP001055712">
    <property type="component" value="Unassembled WGS sequence"/>
</dbReference>
<evidence type="ECO:0000256" key="3">
    <source>
        <dbReference type="ARBA" id="ARBA00008574"/>
    </source>
</evidence>
<feature type="transmembrane region" description="Helical" evidence="14">
    <location>
        <begin position="287"/>
        <end position="306"/>
    </location>
</feature>
<evidence type="ECO:0000256" key="9">
    <source>
        <dbReference type="ARBA" id="ARBA00023043"/>
    </source>
</evidence>
<dbReference type="PROSITE" id="PS50088">
    <property type="entry name" value="ANK_REPEAT"/>
    <property type="match status" value="4"/>
</dbReference>
<keyword evidence="18" id="KW-1185">Reference proteome</keyword>
<evidence type="ECO:0000256" key="14">
    <source>
        <dbReference type="RuleBase" id="RU079119"/>
    </source>
</evidence>
<dbReference type="AlphaFoldDB" id="A0A9D4TTE5"/>
<keyword evidence="14" id="KW-0012">Acyltransferase</keyword>
<organism evidence="17 18">
    <name type="scientific">Chlorella vulgaris</name>
    <name type="common">Green alga</name>
    <dbReference type="NCBI Taxonomy" id="3077"/>
    <lineage>
        <taxon>Eukaryota</taxon>
        <taxon>Viridiplantae</taxon>
        <taxon>Chlorophyta</taxon>
        <taxon>core chlorophytes</taxon>
        <taxon>Trebouxiophyceae</taxon>
        <taxon>Chlorellales</taxon>
        <taxon>Chlorellaceae</taxon>
        <taxon>Chlorella clade</taxon>
        <taxon>Chlorella</taxon>
    </lineage>
</organism>
<feature type="region of interest" description="Disordered" evidence="15">
    <location>
        <begin position="334"/>
        <end position="367"/>
    </location>
</feature>
<comment type="domain">
    <text evidence="14">The DHHC domain is required for palmitoyltransferase activity.</text>
</comment>
<protein>
    <recommendedName>
        <fullName evidence="14">S-acyltransferase</fullName>
        <ecNumber evidence="14">2.3.1.225</ecNumber>
    </recommendedName>
    <alternativeName>
        <fullName evidence="14">Palmitoyltransferase</fullName>
    </alternativeName>
</protein>
<feature type="domain" description="Palmitoyltransferase DHHC" evidence="16">
    <location>
        <begin position="382"/>
        <end position="507"/>
    </location>
</feature>
<dbReference type="FunFam" id="1.25.40.20:FF:000300">
    <property type="entry name" value="S-acyltransferase"/>
    <property type="match status" value="1"/>
</dbReference>
<dbReference type="GO" id="GO:0000139">
    <property type="term" value="C:Golgi membrane"/>
    <property type="evidence" value="ECO:0007669"/>
    <property type="project" value="UniProtKB-SubCell"/>
</dbReference>
<evidence type="ECO:0000256" key="13">
    <source>
        <dbReference type="PROSITE-ProRule" id="PRU00023"/>
    </source>
</evidence>
<reference evidence="17" key="2">
    <citation type="submission" date="2020-11" db="EMBL/GenBank/DDBJ databases">
        <authorList>
            <person name="Cecchin M."/>
            <person name="Marcolungo L."/>
            <person name="Rossato M."/>
            <person name="Girolomoni L."/>
            <person name="Cosentino E."/>
            <person name="Cuine S."/>
            <person name="Li-Beisson Y."/>
            <person name="Delledonne M."/>
            <person name="Ballottari M."/>
        </authorList>
    </citation>
    <scope>NUCLEOTIDE SEQUENCE</scope>
    <source>
        <strain evidence="17">211/11P</strain>
        <tissue evidence="17">Whole cell</tissue>
    </source>
</reference>
<dbReference type="PROSITE" id="PS50297">
    <property type="entry name" value="ANK_REP_REGION"/>
    <property type="match status" value="4"/>
</dbReference>
<evidence type="ECO:0000313" key="17">
    <source>
        <dbReference type="EMBL" id="KAI3433763.1"/>
    </source>
</evidence>
<evidence type="ECO:0000259" key="16">
    <source>
        <dbReference type="Pfam" id="PF01529"/>
    </source>
</evidence>
<proteinExistence type="inferred from homology"/>
<keyword evidence="4 14" id="KW-0808">Transferase</keyword>
<dbReference type="PANTHER" id="PTHR24161:SF17">
    <property type="entry name" value="PALMITOYLTRANSFERASE"/>
    <property type="match status" value="1"/>
</dbReference>
<keyword evidence="6" id="KW-0677">Repeat</keyword>
<feature type="repeat" description="ANK" evidence="13">
    <location>
        <begin position="144"/>
        <end position="176"/>
    </location>
</feature>
<evidence type="ECO:0000313" key="18">
    <source>
        <dbReference type="Proteomes" id="UP001055712"/>
    </source>
</evidence>
<comment type="caution">
    <text evidence="17">The sequence shown here is derived from an EMBL/GenBank/DDBJ whole genome shotgun (WGS) entry which is preliminary data.</text>
</comment>
<dbReference type="PANTHER" id="PTHR24161">
    <property type="entry name" value="ANK_REP_REGION DOMAIN-CONTAINING PROTEIN-RELATED"/>
    <property type="match status" value="1"/>
</dbReference>
<dbReference type="InterPro" id="IPR036770">
    <property type="entry name" value="Ankyrin_rpt-contain_sf"/>
</dbReference>
<feature type="transmembrane region" description="Helical" evidence="14">
    <location>
        <begin position="467"/>
        <end position="490"/>
    </location>
</feature>
<evidence type="ECO:0000256" key="11">
    <source>
        <dbReference type="ARBA" id="ARBA00023288"/>
    </source>
</evidence>
<dbReference type="InterPro" id="IPR002110">
    <property type="entry name" value="Ankyrin_rpt"/>
</dbReference>
<dbReference type="Gene3D" id="1.25.40.20">
    <property type="entry name" value="Ankyrin repeat-containing domain"/>
    <property type="match status" value="2"/>
</dbReference>
<dbReference type="GO" id="GO:0019706">
    <property type="term" value="F:protein-cysteine S-palmitoyltransferase activity"/>
    <property type="evidence" value="ECO:0007669"/>
    <property type="project" value="UniProtKB-EC"/>
</dbReference>
<keyword evidence="5 14" id="KW-0812">Transmembrane</keyword>
<dbReference type="Pfam" id="PF00023">
    <property type="entry name" value="Ank"/>
    <property type="match status" value="1"/>
</dbReference>
<dbReference type="PROSITE" id="PS50216">
    <property type="entry name" value="DHHC"/>
    <property type="match status" value="1"/>
</dbReference>
<evidence type="ECO:0000256" key="1">
    <source>
        <dbReference type="ARBA" id="ARBA00004127"/>
    </source>
</evidence>
<dbReference type="EMBL" id="SIDB01000004">
    <property type="protein sequence ID" value="KAI3433763.1"/>
    <property type="molecule type" value="Genomic_DNA"/>
</dbReference>
<evidence type="ECO:0000256" key="4">
    <source>
        <dbReference type="ARBA" id="ARBA00022679"/>
    </source>
</evidence>
<evidence type="ECO:0000256" key="5">
    <source>
        <dbReference type="ARBA" id="ARBA00022692"/>
    </source>
</evidence>
<keyword evidence="10 14" id="KW-0472">Membrane</keyword>
<feature type="transmembrane region" description="Helical" evidence="14">
    <location>
        <begin position="426"/>
        <end position="447"/>
    </location>
</feature>
<comment type="subcellular location">
    <subcellularLocation>
        <location evidence="1">Endomembrane system</location>
        <topology evidence="1">Multi-pass membrane protein</topology>
    </subcellularLocation>
    <subcellularLocation>
        <location evidence="2">Golgi apparatus membrane</location>
    </subcellularLocation>
</comment>
<dbReference type="InterPro" id="IPR001594">
    <property type="entry name" value="Palmitoyltrfase_DHHC"/>
</dbReference>
<reference evidence="17" key="1">
    <citation type="journal article" date="2019" name="Plant J.">
        <title>Chlorella vulgaris genome assembly and annotation reveals the molecular basis for metabolic acclimation to high light conditions.</title>
        <authorList>
            <person name="Cecchin M."/>
            <person name="Marcolungo L."/>
            <person name="Rossato M."/>
            <person name="Girolomoni L."/>
            <person name="Cosentino E."/>
            <person name="Cuine S."/>
            <person name="Li-Beisson Y."/>
            <person name="Delledonne M."/>
            <person name="Ballottari M."/>
        </authorList>
    </citation>
    <scope>NUCLEOTIDE SEQUENCE</scope>
    <source>
        <strain evidence="17">211/11P</strain>
    </source>
</reference>
<evidence type="ECO:0000256" key="7">
    <source>
        <dbReference type="ARBA" id="ARBA00022989"/>
    </source>
</evidence>
<evidence type="ECO:0000256" key="8">
    <source>
        <dbReference type="ARBA" id="ARBA00023034"/>
    </source>
</evidence>
<dbReference type="Pfam" id="PF01529">
    <property type="entry name" value="DHHC"/>
    <property type="match status" value="1"/>
</dbReference>
<accession>A0A9D4TTE5</accession>
<keyword evidence="9 13" id="KW-0040">ANK repeat</keyword>
<sequence>MPAAAAPPGEEISTVCKAAAFGDFERLRELAEAEPEALHRPDEQGFFALQWAALNNRIAVLTYLLDKGCEINAADGTGQTALHWAGVRGSIAAMETLLRAGADLNAKDSCGYTIAHVSAQYGQTAILYHLALKWNADTDSLDNDGRTPLHWAAYKGFADTIRLLLVLGSRGSLADQEGCTPLHWAAIRGHTEACTVLLQGGSEECLTLADSSGSTPSQLAIEKGHRLLGLHLADYKYRQERKRGGTLGALTRLHLSPIIWGIIIGMLTLLAYCVIRNPAFPPASQMSVAGAWLTVLLASVGLYYLYLTTCADPGFVPLQPTGAGSGARSGGIPLQRWDSNGKQQHSRSSPTLGGGGGSSGGRSSSGSAVLENPALAAGHWSQLCVSCRIVRPLRAKHCSITGRCVDSFDHYCPWVGNAIGRGNRHLFLTFLWLELGAILLSTIVGVVRIHEAVTANSKQHPGTHLQLLGPVLFLICDVFLLISVAALAIAQGSQVARNVTTNELANWHRYKYLHGPDGDFLNPFDKGWRRNCSDTCHPQKAAASPFVLRSEEGETAALLAAERGGA</sequence>
<feature type="repeat" description="ANK" evidence="13">
    <location>
        <begin position="77"/>
        <end position="109"/>
    </location>
</feature>
<keyword evidence="7 14" id="KW-1133">Transmembrane helix</keyword>
<dbReference type="OrthoDB" id="331948at2759"/>
<evidence type="ECO:0000256" key="12">
    <source>
        <dbReference type="ARBA" id="ARBA00048048"/>
    </source>
</evidence>
<dbReference type="SUPFAM" id="SSF48403">
    <property type="entry name" value="Ankyrin repeat"/>
    <property type="match status" value="1"/>
</dbReference>
<feature type="repeat" description="ANK" evidence="13">
    <location>
        <begin position="177"/>
        <end position="203"/>
    </location>
</feature>
<feature type="repeat" description="ANK" evidence="13">
    <location>
        <begin position="44"/>
        <end position="76"/>
    </location>
</feature>
<comment type="similarity">
    <text evidence="3 14">Belongs to the DHHC palmitoyltransferase family.</text>
</comment>
<dbReference type="EC" id="2.3.1.225" evidence="14"/>
<keyword evidence="11" id="KW-0449">Lipoprotein</keyword>
<keyword evidence="8" id="KW-0333">Golgi apparatus</keyword>